<protein>
    <submittedName>
        <fullName evidence="3">CPBP family intramembrane metalloprotease</fullName>
    </submittedName>
</protein>
<feature type="transmembrane region" description="Helical" evidence="1">
    <location>
        <begin position="203"/>
        <end position="224"/>
    </location>
</feature>
<feature type="transmembrane region" description="Helical" evidence="1">
    <location>
        <begin position="167"/>
        <end position="194"/>
    </location>
</feature>
<proteinExistence type="predicted"/>
<dbReference type="GO" id="GO:0008237">
    <property type="term" value="F:metallopeptidase activity"/>
    <property type="evidence" value="ECO:0007669"/>
    <property type="project" value="UniProtKB-KW"/>
</dbReference>
<evidence type="ECO:0000256" key="1">
    <source>
        <dbReference type="SAM" id="Phobius"/>
    </source>
</evidence>
<keyword evidence="3" id="KW-0645">Protease</keyword>
<organism evidence="3 4">
    <name type="scientific">Peptoniphilus genitalis</name>
    <dbReference type="NCBI Taxonomy" id="3036303"/>
    <lineage>
        <taxon>Bacteria</taxon>
        <taxon>Bacillati</taxon>
        <taxon>Bacillota</taxon>
        <taxon>Tissierellia</taxon>
        <taxon>Tissierellales</taxon>
        <taxon>Peptoniphilaceae</taxon>
        <taxon>Peptoniphilus</taxon>
    </lineage>
</organism>
<keyword evidence="3" id="KW-0378">Hydrolase</keyword>
<keyword evidence="3" id="KW-0482">Metalloprotease</keyword>
<keyword evidence="1" id="KW-0812">Transmembrane</keyword>
<dbReference type="RefSeq" id="WP_195444334.1">
    <property type="nucleotide sequence ID" value="NZ_CP097885.1"/>
</dbReference>
<evidence type="ECO:0000259" key="2">
    <source>
        <dbReference type="Pfam" id="PF02517"/>
    </source>
</evidence>
<dbReference type="Proteomes" id="UP001056218">
    <property type="component" value="Chromosome"/>
</dbReference>
<evidence type="ECO:0000313" key="3">
    <source>
        <dbReference type="EMBL" id="URN41490.1"/>
    </source>
</evidence>
<keyword evidence="1" id="KW-0472">Membrane</keyword>
<evidence type="ECO:0000313" key="4">
    <source>
        <dbReference type="Proteomes" id="UP001056218"/>
    </source>
</evidence>
<feature type="transmembrane region" description="Helical" evidence="1">
    <location>
        <begin position="236"/>
        <end position="256"/>
    </location>
</feature>
<accession>A0ABY4TQ18</accession>
<keyword evidence="1" id="KW-1133">Transmembrane helix</keyword>
<gene>
    <name evidence="3" type="ORF">M9426_00310</name>
</gene>
<name>A0ABY4TQ18_9FIRM</name>
<reference evidence="3 4" key="1">
    <citation type="submission" date="2022-05" db="EMBL/GenBank/DDBJ databases">
        <title>Identification of Peptoniphilus vaginalis-like Bacteria, Peptoniphilus septimus sp. nov. from Blood Cultures in a Cervical Cancer Patient receiving Chemotherapy: Case and Implications.</title>
        <authorList>
            <person name="Zhan X.-Y."/>
        </authorList>
    </citation>
    <scope>NUCLEOTIDE SEQUENCE [LARGE SCALE GENOMIC DNA]</scope>
    <source>
        <strain evidence="3 4">SAHP1</strain>
    </source>
</reference>
<dbReference type="Pfam" id="PF02517">
    <property type="entry name" value="Rce1-like"/>
    <property type="match status" value="1"/>
</dbReference>
<feature type="domain" description="CAAX prenyl protease 2/Lysostaphin resistance protein A-like" evidence="2">
    <location>
        <begin position="129"/>
        <end position="215"/>
    </location>
</feature>
<feature type="transmembrane region" description="Helical" evidence="1">
    <location>
        <begin position="6"/>
        <end position="27"/>
    </location>
</feature>
<sequence>MIIKTIFVSGISSAIFYFFNLIYQLIFSKIFSNFTIKDTNYLLFFSFIKALSSILLLLLLFKIKNISFLKNKNNDHLLSNINNMCKYGSIIFFIFFIIFLVIIKCNMDFFDSMIYSNDGININNFDKYTMKILIIVLLNVILEEFYFRFTLVKVLEEKYSEKVIALISAFSFGFIHSVDILSIISATIIGYFLAVTFLKTKRLVYSIFLHYIINVDSIIVLPIIKLFDPQEKLGENWIFLSFLIMFTIFFIIYILTKILGKMWDNKRLLFINSNKC</sequence>
<feature type="transmembrane region" description="Helical" evidence="1">
    <location>
        <begin position="39"/>
        <end position="61"/>
    </location>
</feature>
<dbReference type="InterPro" id="IPR003675">
    <property type="entry name" value="Rce1/LyrA-like_dom"/>
</dbReference>
<keyword evidence="4" id="KW-1185">Reference proteome</keyword>
<dbReference type="EMBL" id="CP097885">
    <property type="protein sequence ID" value="URN41490.1"/>
    <property type="molecule type" value="Genomic_DNA"/>
</dbReference>
<feature type="transmembrane region" description="Helical" evidence="1">
    <location>
        <begin position="87"/>
        <end position="107"/>
    </location>
</feature>